<feature type="domain" description="Putative oxidoreductase/dehydrogenase Rossmann-like" evidence="1">
    <location>
        <begin position="6"/>
        <end position="130"/>
    </location>
</feature>
<dbReference type="PANTHER" id="PTHR40459">
    <property type="entry name" value="CONSERVED HYPOTHETICAL ALANINE AND LEUCINE RICH PROTEIN"/>
    <property type="match status" value="1"/>
</dbReference>
<proteinExistence type="predicted"/>
<evidence type="ECO:0000259" key="1">
    <source>
        <dbReference type="Pfam" id="PF10727"/>
    </source>
</evidence>
<evidence type="ECO:0000313" key="4">
    <source>
        <dbReference type="Proteomes" id="UP001597492"/>
    </source>
</evidence>
<dbReference type="Pfam" id="PF10728">
    <property type="entry name" value="DUF2520"/>
    <property type="match status" value="1"/>
</dbReference>
<reference evidence="4" key="1">
    <citation type="journal article" date="2019" name="Int. J. Syst. Evol. Microbiol.">
        <title>The Global Catalogue of Microorganisms (GCM) 10K type strain sequencing project: providing services to taxonomists for standard genome sequencing and annotation.</title>
        <authorList>
            <consortium name="The Broad Institute Genomics Platform"/>
            <consortium name="The Broad Institute Genome Sequencing Center for Infectious Disease"/>
            <person name="Wu L."/>
            <person name="Ma J."/>
        </authorList>
    </citation>
    <scope>NUCLEOTIDE SEQUENCE [LARGE SCALE GENOMIC DNA]</scope>
    <source>
        <strain evidence="4">TISTR 1514</strain>
    </source>
</reference>
<dbReference type="InterPro" id="IPR019665">
    <property type="entry name" value="OxRdtase/DH_put_Rossmann_dom"/>
</dbReference>
<evidence type="ECO:0000313" key="3">
    <source>
        <dbReference type="EMBL" id="MFD2759315.1"/>
    </source>
</evidence>
<evidence type="ECO:0000259" key="2">
    <source>
        <dbReference type="Pfam" id="PF10728"/>
    </source>
</evidence>
<dbReference type="InterPro" id="IPR018931">
    <property type="entry name" value="DUF2520"/>
</dbReference>
<name>A0ABW5V0T5_9MICO</name>
<organism evidence="3 4">
    <name type="scientific">Gulosibacter faecalis</name>
    <dbReference type="NCBI Taxonomy" id="272240"/>
    <lineage>
        <taxon>Bacteria</taxon>
        <taxon>Bacillati</taxon>
        <taxon>Actinomycetota</taxon>
        <taxon>Actinomycetes</taxon>
        <taxon>Micrococcales</taxon>
        <taxon>Microbacteriaceae</taxon>
        <taxon>Gulosibacter</taxon>
    </lineage>
</organism>
<dbReference type="Gene3D" id="3.40.50.720">
    <property type="entry name" value="NAD(P)-binding Rossmann-like Domain"/>
    <property type="match status" value="1"/>
</dbReference>
<dbReference type="PANTHER" id="PTHR40459:SF1">
    <property type="entry name" value="CONSERVED HYPOTHETICAL ALANINE AND LEUCINE RICH PROTEIN"/>
    <property type="match status" value="1"/>
</dbReference>
<keyword evidence="4" id="KW-1185">Reference proteome</keyword>
<dbReference type="SUPFAM" id="SSF51735">
    <property type="entry name" value="NAD(P)-binding Rossmann-fold domains"/>
    <property type="match status" value="1"/>
</dbReference>
<comment type="caution">
    <text evidence="3">The sequence shown here is derived from an EMBL/GenBank/DDBJ whole genome shotgun (WGS) entry which is preliminary data.</text>
</comment>
<dbReference type="Proteomes" id="UP001597492">
    <property type="component" value="Unassembled WGS sequence"/>
</dbReference>
<feature type="domain" description="DUF2520" evidence="2">
    <location>
        <begin position="148"/>
        <end position="231"/>
    </location>
</feature>
<sequence length="250" mass="25865">MTSFDSAQQRDGRLGVGLVGDAPFGPVFAAGLAGAGHALIGAAVSDGEAADRLKAILPGAGRLTAEQVIERSELVILAEPADRLEARIRELTEQGAWVPGQLVVHNCAEYGTAPLGKALDRGVIPLAIHPAIDVTGTSLDLARLREGWCAVTAPRPVLPIAQALVVELGAEPVVIAEENRGKYAEAVATATSFTRSIVQQATSLLDEIGVDQPGFVLSSLVRSAADNALAQAGDPLTVDDSLADLDDPEQ</sequence>
<accession>A0ABW5V0T5</accession>
<dbReference type="InterPro" id="IPR036291">
    <property type="entry name" value="NAD(P)-bd_dom_sf"/>
</dbReference>
<protein>
    <submittedName>
        <fullName evidence="3">DUF2520 domain-containing protein</fullName>
    </submittedName>
</protein>
<gene>
    <name evidence="3" type="ORF">ACFSW7_13100</name>
</gene>
<dbReference type="Pfam" id="PF10727">
    <property type="entry name" value="Rossmann-like"/>
    <property type="match status" value="1"/>
</dbReference>
<dbReference type="EMBL" id="JBHUNE010000009">
    <property type="protein sequence ID" value="MFD2759315.1"/>
    <property type="molecule type" value="Genomic_DNA"/>
</dbReference>
<dbReference type="RefSeq" id="WP_019618828.1">
    <property type="nucleotide sequence ID" value="NZ_JBHUNE010000009.1"/>
</dbReference>